<proteinExistence type="inferred from homology"/>
<gene>
    <name evidence="8" type="ORF">NEMBOFW57_008271</name>
</gene>
<feature type="transmembrane region" description="Helical" evidence="6">
    <location>
        <begin position="137"/>
        <end position="166"/>
    </location>
</feature>
<feature type="domain" description="Rhodopsin" evidence="7">
    <location>
        <begin position="635"/>
        <end position="862"/>
    </location>
</feature>
<dbReference type="PANTHER" id="PTHR33048">
    <property type="entry name" value="PTH11-LIKE INTEGRAL MEMBRANE PROTEIN (AFU_ORTHOLOGUE AFUA_5G11245)"/>
    <property type="match status" value="1"/>
</dbReference>
<feature type="transmembrane region" description="Helical" evidence="6">
    <location>
        <begin position="74"/>
        <end position="95"/>
    </location>
</feature>
<dbReference type="AlphaFoldDB" id="A0AAD4HX14"/>
<evidence type="ECO:0000256" key="6">
    <source>
        <dbReference type="SAM" id="Phobius"/>
    </source>
</evidence>
<comment type="subcellular location">
    <subcellularLocation>
        <location evidence="1">Membrane</location>
        <topology evidence="1">Multi-pass membrane protein</topology>
    </subcellularLocation>
</comment>
<feature type="transmembrane region" description="Helical" evidence="6">
    <location>
        <begin position="522"/>
        <end position="546"/>
    </location>
</feature>
<organism evidence="8 9">
    <name type="scientific">Staphylotrichum longicolle</name>
    <dbReference type="NCBI Taxonomy" id="669026"/>
    <lineage>
        <taxon>Eukaryota</taxon>
        <taxon>Fungi</taxon>
        <taxon>Dikarya</taxon>
        <taxon>Ascomycota</taxon>
        <taxon>Pezizomycotina</taxon>
        <taxon>Sordariomycetes</taxon>
        <taxon>Sordariomycetidae</taxon>
        <taxon>Sordariales</taxon>
        <taxon>Chaetomiaceae</taxon>
        <taxon>Staphylotrichum</taxon>
    </lineage>
</organism>
<feature type="transmembrane region" description="Helical" evidence="6">
    <location>
        <begin position="674"/>
        <end position="700"/>
    </location>
</feature>
<evidence type="ECO:0000256" key="1">
    <source>
        <dbReference type="ARBA" id="ARBA00004141"/>
    </source>
</evidence>
<dbReference type="InterPro" id="IPR002293">
    <property type="entry name" value="AA/rel_permease1"/>
</dbReference>
<feature type="transmembrane region" description="Helical" evidence="6">
    <location>
        <begin position="765"/>
        <end position="787"/>
    </location>
</feature>
<feature type="transmembrane region" description="Helical" evidence="6">
    <location>
        <begin position="203"/>
        <end position="228"/>
    </location>
</feature>
<comment type="caution">
    <text evidence="8">The sequence shown here is derived from an EMBL/GenBank/DDBJ whole genome shotgun (WGS) entry which is preliminary data.</text>
</comment>
<dbReference type="PANTHER" id="PTHR33048:SF96">
    <property type="entry name" value="INTEGRAL MEMBRANE PROTEIN"/>
    <property type="match status" value="1"/>
</dbReference>
<feature type="transmembrane region" description="Helical" evidence="6">
    <location>
        <begin position="799"/>
        <end position="824"/>
    </location>
</feature>
<feature type="transmembrane region" description="Helical" evidence="6">
    <location>
        <begin position="298"/>
        <end position="320"/>
    </location>
</feature>
<keyword evidence="2 6" id="KW-0812">Transmembrane</keyword>
<evidence type="ECO:0000256" key="3">
    <source>
        <dbReference type="ARBA" id="ARBA00022989"/>
    </source>
</evidence>
<keyword evidence="3 6" id="KW-1133">Transmembrane helix</keyword>
<evidence type="ECO:0000259" key="7">
    <source>
        <dbReference type="Pfam" id="PF20684"/>
    </source>
</evidence>
<feature type="transmembrane region" description="Helical" evidence="6">
    <location>
        <begin position="630"/>
        <end position="654"/>
    </location>
</feature>
<feature type="transmembrane region" description="Helical" evidence="6">
    <location>
        <begin position="712"/>
        <end position="734"/>
    </location>
</feature>
<dbReference type="GO" id="GO:0022857">
    <property type="term" value="F:transmembrane transporter activity"/>
    <property type="evidence" value="ECO:0007669"/>
    <property type="project" value="InterPro"/>
</dbReference>
<name>A0AAD4HX14_9PEZI</name>
<feature type="transmembrane region" description="Helical" evidence="6">
    <location>
        <begin position="424"/>
        <end position="445"/>
    </location>
</feature>
<dbReference type="EMBL" id="JAHCVI010000004">
    <property type="protein sequence ID" value="KAG7285975.1"/>
    <property type="molecule type" value="Genomic_DNA"/>
</dbReference>
<evidence type="ECO:0000256" key="5">
    <source>
        <dbReference type="ARBA" id="ARBA00038359"/>
    </source>
</evidence>
<dbReference type="GO" id="GO:0016020">
    <property type="term" value="C:membrane"/>
    <property type="evidence" value="ECO:0007669"/>
    <property type="project" value="UniProtKB-SubCell"/>
</dbReference>
<feature type="transmembrane region" description="Helical" evidence="6">
    <location>
        <begin position="275"/>
        <end position="292"/>
    </location>
</feature>
<dbReference type="Proteomes" id="UP001197093">
    <property type="component" value="Unassembled WGS sequence"/>
</dbReference>
<accession>A0AAD4HX14</accession>
<evidence type="ECO:0000256" key="2">
    <source>
        <dbReference type="ARBA" id="ARBA00022692"/>
    </source>
</evidence>
<evidence type="ECO:0000256" key="4">
    <source>
        <dbReference type="ARBA" id="ARBA00023136"/>
    </source>
</evidence>
<protein>
    <recommendedName>
        <fullName evidence="7">Rhodopsin domain-containing protein</fullName>
    </recommendedName>
</protein>
<dbReference type="Pfam" id="PF20684">
    <property type="entry name" value="Fung_rhodopsin"/>
    <property type="match status" value="1"/>
</dbReference>
<feature type="transmembrane region" description="Helical" evidence="6">
    <location>
        <begin position="349"/>
        <end position="370"/>
    </location>
</feature>
<feature type="transmembrane region" description="Helical" evidence="6">
    <location>
        <begin position="41"/>
        <end position="62"/>
    </location>
</feature>
<keyword evidence="9" id="KW-1185">Reference proteome</keyword>
<feature type="transmembrane region" description="Helical" evidence="6">
    <location>
        <begin position="558"/>
        <end position="584"/>
    </location>
</feature>
<feature type="transmembrane region" description="Helical" evidence="6">
    <location>
        <begin position="836"/>
        <end position="860"/>
    </location>
</feature>
<evidence type="ECO:0000313" key="9">
    <source>
        <dbReference type="Proteomes" id="UP001197093"/>
    </source>
</evidence>
<keyword evidence="4 6" id="KW-0472">Membrane</keyword>
<comment type="similarity">
    <text evidence="5">Belongs to the SAT4 family.</text>
</comment>
<reference evidence="8" key="1">
    <citation type="submission" date="2023-02" db="EMBL/GenBank/DDBJ databases">
        <authorList>
            <person name="Palmer J.M."/>
        </authorList>
    </citation>
    <scope>NUCLEOTIDE SEQUENCE</scope>
    <source>
        <strain evidence="8">FW57</strain>
    </source>
</reference>
<evidence type="ECO:0000313" key="8">
    <source>
        <dbReference type="EMBL" id="KAG7285975.1"/>
    </source>
</evidence>
<dbReference type="Pfam" id="PF13520">
    <property type="entry name" value="AA_permease_2"/>
    <property type="match status" value="1"/>
</dbReference>
<dbReference type="InterPro" id="IPR052337">
    <property type="entry name" value="SAT4-like"/>
</dbReference>
<sequence>MDPRSPADASHLVAGRLVNELIETTDSDAIVTDAPKERFRLGFFSSACLVINCMVGTGIFNSPTTVIRGTKSTGGALLLWFFGILYGLSGVHVYIEYGLNVPRFVIDGVEQAVPRSGGDLHYLQFVYRWLYYKKDTVLLSGCLYGISFICIQNMASNCLAFAVRALQAAHPSEVPNNAQARGVALAAAAAACMIHSVSRRGGIWLSNFLTCVKLGILAVIIGTTLGVVGGGIKDKNGAPIPNVFIENTFYETAFQPPRNTTVGADSSGQLEPGTANGYAAAFLAIIFSYHGFGQANYVMALVSLLYMVVNICYMAVVPAFEQLHGDSVVALLFFRKVFGWVGNDTPDRIFNAFLALSSFGNVIVMTYTAARMKQEIAKQGFIPLAKIFGQNTDVSIGRLVLYLRKRGWRLRWISAHQHQEPTPVGALVLHWVSCVVLILATYNATVDDAYDLLSKTMAYLIVAWFGVFLAAGILILRVFGPPDTRPAQTAEQTSLDGLGRNGNPDQNPALRRTWSEMTAGTVYGWLSVACALLYLVGNLFPVIASWVPSTATFDFTQISWWAVPTVSWAVLGFAAVWWLGFLAVAKYREHHQQKDFVYEIRPDFDWAEQAGEDCVEDSGREKRRRDGGKILAHETVVLAWVLYIIYTVVALLGVKYGVGKLVEDVPILDRPTAMMWRWIGTYFYIVIAALVKVVIGLFLLRICSHQRWQRITLWSLMGIVTVYNIFYLFLAIFACRPVEYQWMGYGPDPIKGECNSTPFVTIPTYLAAILNVLADWILPLLPASLVWKTKMETRKKVSVCAVMALGSIASIASIVRLPYAYSILDNPEYLYTFEPIAAWSTIEIGLGLTASSLATLTPLFRKIKIFRQASHHSRGGGVSLGYQMRKTRDAIPVAPPDKASTPTKGDEDVEALKLKRQQSDEIMLYRFDP</sequence>
<feature type="transmembrane region" description="Helical" evidence="6">
    <location>
        <begin position="457"/>
        <end position="479"/>
    </location>
</feature>
<dbReference type="Gene3D" id="1.20.1740.10">
    <property type="entry name" value="Amino acid/polyamine transporter I"/>
    <property type="match status" value="1"/>
</dbReference>
<dbReference type="InterPro" id="IPR049326">
    <property type="entry name" value="Rhodopsin_dom_fungi"/>
</dbReference>